<dbReference type="Proteomes" id="UP001168877">
    <property type="component" value="Unassembled WGS sequence"/>
</dbReference>
<sequence length="114" mass="12733">MDGVSLGDKTPQAEDPIYLKALYHALPMNYVTVIKLQNKLEGEASQSSVRKLIDKMIKDGYVEAKGSRRLGKRVIHSNQTEKKLMEVKKALDFDAMKARAKEAEPEPMSIDGKA</sequence>
<dbReference type="PANTHER" id="PTHR48225:SF7">
    <property type="entry name" value="MEIOSIS-SPECIFIC PROTEIN HOP1"/>
    <property type="match status" value="1"/>
</dbReference>
<proteinExistence type="predicted"/>
<protein>
    <submittedName>
        <fullName evidence="1">Uncharacterized protein</fullName>
    </submittedName>
</protein>
<reference evidence="1" key="2">
    <citation type="submission" date="2023-06" db="EMBL/GenBank/DDBJ databases">
        <authorList>
            <person name="Swenson N.G."/>
            <person name="Wegrzyn J.L."/>
            <person name="Mcevoy S.L."/>
        </authorList>
    </citation>
    <scope>NUCLEOTIDE SEQUENCE</scope>
    <source>
        <strain evidence="1">NS2018</strain>
        <tissue evidence="1">Leaf</tissue>
    </source>
</reference>
<comment type="caution">
    <text evidence="1">The sequence shown here is derived from an EMBL/GenBank/DDBJ whole genome shotgun (WGS) entry which is preliminary data.</text>
</comment>
<dbReference type="AlphaFoldDB" id="A0AA39RTN3"/>
<dbReference type="SUPFAM" id="SSF46785">
    <property type="entry name" value="Winged helix' DNA-binding domain"/>
    <property type="match status" value="1"/>
</dbReference>
<evidence type="ECO:0000313" key="1">
    <source>
        <dbReference type="EMBL" id="KAK0577755.1"/>
    </source>
</evidence>
<gene>
    <name evidence="1" type="ORF">LWI29_038088</name>
</gene>
<dbReference type="InterPro" id="IPR036390">
    <property type="entry name" value="WH_DNA-bd_sf"/>
</dbReference>
<accession>A0AA39RTN3</accession>
<keyword evidence="2" id="KW-1185">Reference proteome</keyword>
<evidence type="ECO:0000313" key="2">
    <source>
        <dbReference type="Proteomes" id="UP001168877"/>
    </source>
</evidence>
<dbReference type="PANTHER" id="PTHR48225">
    <property type="entry name" value="HORMA DOMAIN-CONTAINING PROTEIN 1"/>
    <property type="match status" value="1"/>
</dbReference>
<reference evidence="1" key="1">
    <citation type="journal article" date="2022" name="Plant J.">
        <title>Strategies of tolerance reflected in two North American maple genomes.</title>
        <authorList>
            <person name="McEvoy S.L."/>
            <person name="Sezen U.U."/>
            <person name="Trouern-Trend A."/>
            <person name="McMahon S.M."/>
            <person name="Schaberg P.G."/>
            <person name="Yang J."/>
            <person name="Wegrzyn J.L."/>
            <person name="Swenson N.G."/>
        </authorList>
    </citation>
    <scope>NUCLEOTIDE SEQUENCE</scope>
    <source>
        <strain evidence="1">NS2018</strain>
    </source>
</reference>
<organism evidence="1 2">
    <name type="scientific">Acer saccharum</name>
    <name type="common">Sugar maple</name>
    <dbReference type="NCBI Taxonomy" id="4024"/>
    <lineage>
        <taxon>Eukaryota</taxon>
        <taxon>Viridiplantae</taxon>
        <taxon>Streptophyta</taxon>
        <taxon>Embryophyta</taxon>
        <taxon>Tracheophyta</taxon>
        <taxon>Spermatophyta</taxon>
        <taxon>Magnoliopsida</taxon>
        <taxon>eudicotyledons</taxon>
        <taxon>Gunneridae</taxon>
        <taxon>Pentapetalae</taxon>
        <taxon>rosids</taxon>
        <taxon>malvids</taxon>
        <taxon>Sapindales</taxon>
        <taxon>Sapindaceae</taxon>
        <taxon>Hippocastanoideae</taxon>
        <taxon>Acereae</taxon>
        <taxon>Acer</taxon>
    </lineage>
</organism>
<name>A0AA39RTN3_ACESA</name>
<dbReference type="InterPro" id="IPR051294">
    <property type="entry name" value="HORMA_MeioticProgression"/>
</dbReference>
<dbReference type="EMBL" id="JAUESC010000386">
    <property type="protein sequence ID" value="KAK0577755.1"/>
    <property type="molecule type" value="Genomic_DNA"/>
</dbReference>